<dbReference type="PROSITE" id="PS50887">
    <property type="entry name" value="GGDEF"/>
    <property type="match status" value="1"/>
</dbReference>
<dbReference type="OrthoDB" id="9779586at2"/>
<accession>F4LM74</accession>
<dbReference type="InterPro" id="IPR048092">
    <property type="entry name" value="Dguan_cyc_DgcA"/>
</dbReference>
<protein>
    <recommendedName>
        <fullName evidence="1">diguanylate cyclase</fullName>
        <ecNumber evidence="1">2.7.7.65</ecNumber>
    </recommendedName>
</protein>
<sequence length="375" mass="41687">MRKQTRKTKTVPTNLAAQYEKKIYDLQQLLAISKSLSSVLEYSSLIESILYICMCQMRVLGAGIFVPESLDSDTLFLADNYNGFDLEPEIDYSFSESHPLVGFLGSVNATFTLNDLRVHLPAGTDLSPIASLEPSLIIPLKQQNHVNGILVLGERIDIGDGAGFSEDDKQQILDIAVLASIAINNTILVERSSTDMMTHLKLKYFFYKLLDDKLEAAKKAEMPVAVIMFDIDFFKRFNDTYGHACGDFVLQRVARIIQDGVRGQDLAARYGGEEFVVMLYNTDSNGAYKVGDRIRRVIEESDLVYEDVHMNVTISAGFSVYDPGDEKNAAVTPTQLVELADQALYLSKRNGRNRITFADPAVLKEVHSVSTADAV</sequence>
<dbReference type="EC" id="2.7.7.65" evidence="1"/>
<dbReference type="PANTHER" id="PTHR45138">
    <property type="entry name" value="REGULATORY COMPONENTS OF SENSORY TRANSDUCTION SYSTEM"/>
    <property type="match status" value="1"/>
</dbReference>
<organism evidence="4 5">
    <name type="scientific">Treponema brennaborense (strain DSM 12168 / CIP 105900 / DD5/3)</name>
    <dbReference type="NCBI Taxonomy" id="906968"/>
    <lineage>
        <taxon>Bacteria</taxon>
        <taxon>Pseudomonadati</taxon>
        <taxon>Spirochaetota</taxon>
        <taxon>Spirochaetia</taxon>
        <taxon>Spirochaetales</taxon>
        <taxon>Treponemataceae</taxon>
        <taxon>Treponema</taxon>
    </lineage>
</organism>
<evidence type="ECO:0000256" key="2">
    <source>
        <dbReference type="ARBA" id="ARBA00034247"/>
    </source>
</evidence>
<dbReference type="NCBIfam" id="TIGR00254">
    <property type="entry name" value="GGDEF"/>
    <property type="match status" value="1"/>
</dbReference>
<dbReference type="InterPro" id="IPR000160">
    <property type="entry name" value="GGDEF_dom"/>
</dbReference>
<proteinExistence type="predicted"/>
<dbReference type="InterPro" id="IPR029787">
    <property type="entry name" value="Nucleotide_cyclase"/>
</dbReference>
<dbReference type="HOGENOM" id="CLU_000445_11_24_12"/>
<dbReference type="NCBIfam" id="NF041606">
    <property type="entry name" value="dguan_cyc_DgcA"/>
    <property type="match status" value="1"/>
</dbReference>
<evidence type="ECO:0000256" key="1">
    <source>
        <dbReference type="ARBA" id="ARBA00012528"/>
    </source>
</evidence>
<dbReference type="RefSeq" id="WP_013759441.1">
    <property type="nucleotide sequence ID" value="NC_015500.1"/>
</dbReference>
<keyword evidence="5" id="KW-1185">Reference proteome</keyword>
<dbReference type="Gene3D" id="3.30.70.270">
    <property type="match status" value="1"/>
</dbReference>
<evidence type="ECO:0000259" key="3">
    <source>
        <dbReference type="PROSITE" id="PS50887"/>
    </source>
</evidence>
<dbReference type="InterPro" id="IPR050469">
    <property type="entry name" value="Diguanylate_Cyclase"/>
</dbReference>
<dbReference type="Gene3D" id="3.30.450.40">
    <property type="match status" value="1"/>
</dbReference>
<dbReference type="FunFam" id="3.30.70.270:FF:000001">
    <property type="entry name" value="Diguanylate cyclase domain protein"/>
    <property type="match status" value="1"/>
</dbReference>
<dbReference type="GO" id="GO:0043709">
    <property type="term" value="P:cell adhesion involved in single-species biofilm formation"/>
    <property type="evidence" value="ECO:0007669"/>
    <property type="project" value="TreeGrafter"/>
</dbReference>
<dbReference type="AlphaFoldDB" id="F4LM74"/>
<dbReference type="GO" id="GO:1902201">
    <property type="term" value="P:negative regulation of bacterial-type flagellum-dependent cell motility"/>
    <property type="evidence" value="ECO:0007669"/>
    <property type="project" value="TreeGrafter"/>
</dbReference>
<dbReference type="SUPFAM" id="SSF55073">
    <property type="entry name" value="Nucleotide cyclase"/>
    <property type="match status" value="1"/>
</dbReference>
<dbReference type="KEGG" id="tbe:Trebr_2331"/>
<dbReference type="Proteomes" id="UP000006546">
    <property type="component" value="Chromosome"/>
</dbReference>
<evidence type="ECO:0000313" key="4">
    <source>
        <dbReference type="EMBL" id="AEE17740.1"/>
    </source>
</evidence>
<name>F4LM74_TREBD</name>
<dbReference type="STRING" id="906968.Trebr_2331"/>
<dbReference type="eggNOG" id="COG3706">
    <property type="taxonomic scope" value="Bacteria"/>
</dbReference>
<comment type="catalytic activity">
    <reaction evidence="2">
        <text>2 GTP = 3',3'-c-di-GMP + 2 diphosphate</text>
        <dbReference type="Rhea" id="RHEA:24898"/>
        <dbReference type="ChEBI" id="CHEBI:33019"/>
        <dbReference type="ChEBI" id="CHEBI:37565"/>
        <dbReference type="ChEBI" id="CHEBI:58805"/>
        <dbReference type="EC" id="2.7.7.65"/>
    </reaction>
</comment>
<dbReference type="GO" id="GO:0052621">
    <property type="term" value="F:diguanylate cyclase activity"/>
    <property type="evidence" value="ECO:0007669"/>
    <property type="project" value="UniProtKB-EC"/>
</dbReference>
<dbReference type="SMART" id="SM00267">
    <property type="entry name" value="GGDEF"/>
    <property type="match status" value="1"/>
</dbReference>
<gene>
    <name evidence="4" type="ordered locus">Trebr_2331</name>
</gene>
<dbReference type="PANTHER" id="PTHR45138:SF9">
    <property type="entry name" value="DIGUANYLATE CYCLASE DGCM-RELATED"/>
    <property type="match status" value="1"/>
</dbReference>
<dbReference type="InterPro" id="IPR043128">
    <property type="entry name" value="Rev_trsase/Diguanyl_cyclase"/>
</dbReference>
<dbReference type="GO" id="GO:0005886">
    <property type="term" value="C:plasma membrane"/>
    <property type="evidence" value="ECO:0007669"/>
    <property type="project" value="TreeGrafter"/>
</dbReference>
<dbReference type="SUPFAM" id="SSF55781">
    <property type="entry name" value="GAF domain-like"/>
    <property type="match status" value="1"/>
</dbReference>
<reference evidence="5" key="1">
    <citation type="submission" date="2011-04" db="EMBL/GenBank/DDBJ databases">
        <title>The complete genome of Treponema brennaborense DSM 12168.</title>
        <authorList>
            <person name="Lucas S."/>
            <person name="Han J."/>
            <person name="Lapidus A."/>
            <person name="Bruce D."/>
            <person name="Goodwin L."/>
            <person name="Pitluck S."/>
            <person name="Peters L."/>
            <person name="Kyrpides N."/>
            <person name="Mavromatis K."/>
            <person name="Ivanova N."/>
            <person name="Mikhailova N."/>
            <person name="Pagani I."/>
            <person name="Teshima H."/>
            <person name="Detter J.C."/>
            <person name="Tapia R."/>
            <person name="Han C."/>
            <person name="Land M."/>
            <person name="Hauser L."/>
            <person name="Markowitz V."/>
            <person name="Cheng J.-F."/>
            <person name="Hugenholtz P."/>
            <person name="Woyke T."/>
            <person name="Wu D."/>
            <person name="Gronow S."/>
            <person name="Wellnitz S."/>
            <person name="Brambilla E."/>
            <person name="Klenk H.-P."/>
            <person name="Eisen J.A."/>
        </authorList>
    </citation>
    <scope>NUCLEOTIDE SEQUENCE [LARGE SCALE GENOMIC DNA]</scope>
    <source>
        <strain evidence="5">DSM 12168 / CIP 105900 / DD5/3</strain>
    </source>
</reference>
<dbReference type="CDD" id="cd01949">
    <property type="entry name" value="GGDEF"/>
    <property type="match status" value="1"/>
</dbReference>
<dbReference type="InterPro" id="IPR029016">
    <property type="entry name" value="GAF-like_dom_sf"/>
</dbReference>
<dbReference type="Pfam" id="PF00990">
    <property type="entry name" value="GGDEF"/>
    <property type="match status" value="1"/>
</dbReference>
<dbReference type="EMBL" id="CP002696">
    <property type="protein sequence ID" value="AEE17740.1"/>
    <property type="molecule type" value="Genomic_DNA"/>
</dbReference>
<evidence type="ECO:0000313" key="5">
    <source>
        <dbReference type="Proteomes" id="UP000006546"/>
    </source>
</evidence>
<feature type="domain" description="GGDEF" evidence="3">
    <location>
        <begin position="222"/>
        <end position="360"/>
    </location>
</feature>